<gene>
    <name evidence="1" type="ORF">BpHYR1_015010</name>
</gene>
<dbReference type="EMBL" id="REGN01000313">
    <property type="protein sequence ID" value="RNA42840.1"/>
    <property type="molecule type" value="Genomic_DNA"/>
</dbReference>
<reference evidence="1 2" key="1">
    <citation type="journal article" date="2018" name="Sci. Rep.">
        <title>Genomic signatures of local adaptation to the degree of environmental predictability in rotifers.</title>
        <authorList>
            <person name="Franch-Gras L."/>
            <person name="Hahn C."/>
            <person name="Garcia-Roger E.M."/>
            <person name="Carmona M.J."/>
            <person name="Serra M."/>
            <person name="Gomez A."/>
        </authorList>
    </citation>
    <scope>NUCLEOTIDE SEQUENCE [LARGE SCALE GENOMIC DNA]</scope>
    <source>
        <strain evidence="1">HYR1</strain>
    </source>
</reference>
<protein>
    <submittedName>
        <fullName evidence="1">Uncharacterized protein</fullName>
    </submittedName>
</protein>
<comment type="caution">
    <text evidence="1">The sequence shown here is derived from an EMBL/GenBank/DDBJ whole genome shotgun (WGS) entry which is preliminary data.</text>
</comment>
<proteinExistence type="predicted"/>
<sequence>MKDSAKRTKSQALAIYHLWHKTGLNQEAIEAHFNINDKGIYNTFGDQTELIDIHLQSQQLYMCSANCFCGRNHDYGGEMISFCWKLQFQLKSINELENGNELENEIEINCYNYLIIILGCTLFQKDYDVLSLCACFKEILGPKMKGFPYFVFEANRLI</sequence>
<keyword evidence="2" id="KW-1185">Reference proteome</keyword>
<organism evidence="1 2">
    <name type="scientific">Brachionus plicatilis</name>
    <name type="common">Marine rotifer</name>
    <name type="synonym">Brachionus muelleri</name>
    <dbReference type="NCBI Taxonomy" id="10195"/>
    <lineage>
        <taxon>Eukaryota</taxon>
        <taxon>Metazoa</taxon>
        <taxon>Spiralia</taxon>
        <taxon>Gnathifera</taxon>
        <taxon>Rotifera</taxon>
        <taxon>Eurotatoria</taxon>
        <taxon>Monogononta</taxon>
        <taxon>Pseudotrocha</taxon>
        <taxon>Ploima</taxon>
        <taxon>Brachionidae</taxon>
        <taxon>Brachionus</taxon>
    </lineage>
</organism>
<evidence type="ECO:0000313" key="2">
    <source>
        <dbReference type="Proteomes" id="UP000276133"/>
    </source>
</evidence>
<dbReference type="Proteomes" id="UP000276133">
    <property type="component" value="Unassembled WGS sequence"/>
</dbReference>
<name>A0A3M7T4T8_BRAPC</name>
<evidence type="ECO:0000313" key="1">
    <source>
        <dbReference type="EMBL" id="RNA42840.1"/>
    </source>
</evidence>
<accession>A0A3M7T4T8</accession>
<dbReference type="AlphaFoldDB" id="A0A3M7T4T8"/>